<organism evidence="1 2">
    <name type="scientific">Eretmocerus hayati</name>
    <dbReference type="NCBI Taxonomy" id="131215"/>
    <lineage>
        <taxon>Eukaryota</taxon>
        <taxon>Metazoa</taxon>
        <taxon>Ecdysozoa</taxon>
        <taxon>Arthropoda</taxon>
        <taxon>Hexapoda</taxon>
        <taxon>Insecta</taxon>
        <taxon>Pterygota</taxon>
        <taxon>Neoptera</taxon>
        <taxon>Endopterygota</taxon>
        <taxon>Hymenoptera</taxon>
        <taxon>Apocrita</taxon>
        <taxon>Proctotrupomorpha</taxon>
        <taxon>Chalcidoidea</taxon>
        <taxon>Aphelinidae</taxon>
        <taxon>Aphelininae</taxon>
        <taxon>Eretmocerus</taxon>
    </lineage>
</organism>
<accession>A0ACC2NMB8</accession>
<name>A0ACC2NMB8_9HYME</name>
<gene>
    <name evidence="1" type="ORF">QAD02_003453</name>
</gene>
<dbReference type="EMBL" id="CM056743">
    <property type="protein sequence ID" value="KAJ8672194.1"/>
    <property type="molecule type" value="Genomic_DNA"/>
</dbReference>
<protein>
    <submittedName>
        <fullName evidence="1">Uncharacterized protein</fullName>
    </submittedName>
</protein>
<proteinExistence type="predicted"/>
<evidence type="ECO:0000313" key="2">
    <source>
        <dbReference type="Proteomes" id="UP001239111"/>
    </source>
</evidence>
<evidence type="ECO:0000313" key="1">
    <source>
        <dbReference type="EMBL" id="KAJ8672194.1"/>
    </source>
</evidence>
<keyword evidence="2" id="KW-1185">Reference proteome</keyword>
<sequence length="151" mass="18085">MLRTIEDAGLLTLNRNFTGDEGGNYTYTRTRGNTVIDYAISNLERLEKIKEMKFGQRTKSDHMPLEITLSASTRTDLKNRINQVTTTRIIEEKDTGSQNWWDKECWKKEEEVLELFQKAREDEVRGTEYYVKRKEYRKLIQRKKRKKQKSR</sequence>
<dbReference type="Proteomes" id="UP001239111">
    <property type="component" value="Chromosome 3"/>
</dbReference>
<comment type="caution">
    <text evidence="1">The sequence shown here is derived from an EMBL/GenBank/DDBJ whole genome shotgun (WGS) entry which is preliminary data.</text>
</comment>
<reference evidence="1" key="1">
    <citation type="submission" date="2023-04" db="EMBL/GenBank/DDBJ databases">
        <title>A chromosome-level genome assembly of the parasitoid wasp Eretmocerus hayati.</title>
        <authorList>
            <person name="Zhong Y."/>
            <person name="Liu S."/>
            <person name="Liu Y."/>
        </authorList>
    </citation>
    <scope>NUCLEOTIDE SEQUENCE</scope>
    <source>
        <strain evidence="1">ZJU_SS_LIU_2023</strain>
    </source>
</reference>